<feature type="domain" description="Tyr recombinase" evidence="4">
    <location>
        <begin position="143"/>
        <end position="325"/>
    </location>
</feature>
<dbReference type="InterPro" id="IPR002104">
    <property type="entry name" value="Integrase_catalytic"/>
</dbReference>
<keyword evidence="2" id="KW-0238">DNA-binding</keyword>
<dbReference type="PROSITE" id="PS51898">
    <property type="entry name" value="TYR_RECOMBINASE"/>
    <property type="match status" value="1"/>
</dbReference>
<dbReference type="EMBL" id="FMIA01000002">
    <property type="protein sequence ID" value="SCL64688.1"/>
    <property type="molecule type" value="Genomic_DNA"/>
</dbReference>
<name>A0A1C6VEC6_9ACTN</name>
<dbReference type="CDD" id="cd00397">
    <property type="entry name" value="DNA_BRE_C"/>
    <property type="match status" value="1"/>
</dbReference>
<dbReference type="Gene3D" id="1.10.443.10">
    <property type="entry name" value="Intergrase catalytic core"/>
    <property type="match status" value="1"/>
</dbReference>
<comment type="similarity">
    <text evidence="1">Belongs to the 'phage' integrase family.</text>
</comment>
<organism evidence="5 6">
    <name type="scientific">Micromonospora yangpuensis</name>
    <dbReference type="NCBI Taxonomy" id="683228"/>
    <lineage>
        <taxon>Bacteria</taxon>
        <taxon>Bacillati</taxon>
        <taxon>Actinomycetota</taxon>
        <taxon>Actinomycetes</taxon>
        <taxon>Micromonosporales</taxon>
        <taxon>Micromonosporaceae</taxon>
        <taxon>Micromonospora</taxon>
    </lineage>
</organism>
<dbReference type="STRING" id="683228.GA0070617_5533"/>
<dbReference type="InterPro" id="IPR011010">
    <property type="entry name" value="DNA_brk_join_enz"/>
</dbReference>
<dbReference type="SUPFAM" id="SSF56349">
    <property type="entry name" value="DNA breaking-rejoining enzymes"/>
    <property type="match status" value="1"/>
</dbReference>
<evidence type="ECO:0000256" key="1">
    <source>
        <dbReference type="ARBA" id="ARBA00008857"/>
    </source>
</evidence>
<evidence type="ECO:0000313" key="6">
    <source>
        <dbReference type="Proteomes" id="UP000198937"/>
    </source>
</evidence>
<dbReference type="Proteomes" id="UP000198937">
    <property type="component" value="Unassembled WGS sequence"/>
</dbReference>
<proteinExistence type="inferred from homology"/>
<evidence type="ECO:0000256" key="3">
    <source>
        <dbReference type="ARBA" id="ARBA00023172"/>
    </source>
</evidence>
<evidence type="ECO:0000313" key="5">
    <source>
        <dbReference type="EMBL" id="SCL64688.1"/>
    </source>
</evidence>
<dbReference type="PANTHER" id="PTHR30349">
    <property type="entry name" value="PHAGE INTEGRASE-RELATED"/>
    <property type="match status" value="1"/>
</dbReference>
<keyword evidence="3" id="KW-0233">DNA recombination</keyword>
<dbReference type="Pfam" id="PF00589">
    <property type="entry name" value="Phage_integrase"/>
    <property type="match status" value="1"/>
</dbReference>
<reference evidence="5 6" key="1">
    <citation type="submission" date="2016-06" db="EMBL/GenBank/DDBJ databases">
        <authorList>
            <person name="Kjaerup R.B."/>
            <person name="Dalgaard T.S."/>
            <person name="Juul-Madsen H.R."/>
        </authorList>
    </citation>
    <scope>NUCLEOTIDE SEQUENCE [LARGE SCALE GENOMIC DNA]</scope>
    <source>
        <strain evidence="5 6">DSM 45577</strain>
    </source>
</reference>
<gene>
    <name evidence="5" type="ORF">GA0070617_5533</name>
</gene>
<dbReference type="PANTHER" id="PTHR30349:SF41">
    <property type="entry name" value="INTEGRASE_RECOMBINASE PROTEIN MJ0367-RELATED"/>
    <property type="match status" value="1"/>
</dbReference>
<keyword evidence="6" id="KW-1185">Reference proteome</keyword>
<evidence type="ECO:0000259" key="4">
    <source>
        <dbReference type="PROSITE" id="PS51898"/>
    </source>
</evidence>
<protein>
    <submittedName>
        <fullName evidence="5">Integrase/recombinase XerD</fullName>
    </submittedName>
</protein>
<dbReference type="GO" id="GO:0003677">
    <property type="term" value="F:DNA binding"/>
    <property type="evidence" value="ECO:0007669"/>
    <property type="project" value="UniProtKB-KW"/>
</dbReference>
<dbReference type="InterPro" id="IPR013762">
    <property type="entry name" value="Integrase-like_cat_sf"/>
</dbReference>
<dbReference type="GO" id="GO:0015074">
    <property type="term" value="P:DNA integration"/>
    <property type="evidence" value="ECO:0007669"/>
    <property type="project" value="InterPro"/>
</dbReference>
<dbReference type="InterPro" id="IPR050090">
    <property type="entry name" value="Tyrosine_recombinase_XerCD"/>
</dbReference>
<dbReference type="AlphaFoldDB" id="A0A1C6VEC6"/>
<dbReference type="InterPro" id="IPR010998">
    <property type="entry name" value="Integrase_recombinase_N"/>
</dbReference>
<dbReference type="GO" id="GO:0006310">
    <property type="term" value="P:DNA recombination"/>
    <property type="evidence" value="ECO:0007669"/>
    <property type="project" value="UniProtKB-KW"/>
</dbReference>
<dbReference type="Gene3D" id="1.10.150.130">
    <property type="match status" value="1"/>
</dbReference>
<dbReference type="RefSeq" id="WP_229688444.1">
    <property type="nucleotide sequence ID" value="NZ_BMMJ01000007.1"/>
</dbReference>
<evidence type="ECO:0000256" key="2">
    <source>
        <dbReference type="ARBA" id="ARBA00023125"/>
    </source>
</evidence>
<accession>A0A1C6VEC6</accession>
<sequence>MTDRHPKVRRPDPGGYQTWITSWKLSMQAGGRSPRTVELNLDVARFFGGWLRHRHPELGDWDEVGRDHIRGFFAWLREAGQPCPHALRDPESAPASCKGYGKGYANNVGRSLQQFFAWYADEEDAPNPMAKVSVPAAPRPDENPPDVLTSEQLQALVRDAERGRDFESRRDVAILRLFAASGTRLAELALLQVEDIDPHGRQAVVTGKGNLQRTVPFDQAAALALDRYLRVRSKHPAAHLPHLWLGVRRRTAMTPTGVYQMLVRRGRRLGIRIYPHMLRHTFAHRYLDAGGAEGDLMVIAGWRSSQMLRHYGRSAAASRARRAYDRVNVMDGI</sequence>